<sequence>MISKILNAKVEFSTGCIILMLFAFAGIMMGGLHG</sequence>
<dbReference type="AlphaFoldDB" id="A0A0E4BWS5"/>
<reference evidence="2 3" key="1">
    <citation type="submission" date="2014-11" db="EMBL/GenBank/DDBJ databases">
        <title>Symbiosis island explosion on the genome of extra-slow-growing strains of soybean bradyrhizobia with massive insertion sequences.</title>
        <authorList>
            <person name="Iida T."/>
            <person name="Minamisawa K."/>
        </authorList>
    </citation>
    <scope>NUCLEOTIDE SEQUENCE [LARGE SCALE GENOMIC DNA]</scope>
    <source>
        <strain evidence="2 3">NK6</strain>
    </source>
</reference>
<proteinExistence type="predicted"/>
<evidence type="ECO:0000256" key="1">
    <source>
        <dbReference type="SAM" id="Phobius"/>
    </source>
</evidence>
<accession>A0A0E4BWS5</accession>
<protein>
    <submittedName>
        <fullName evidence="2">Uncharacterized protein</fullName>
    </submittedName>
</protein>
<keyword evidence="1" id="KW-1133">Transmembrane helix</keyword>
<evidence type="ECO:0000313" key="2">
    <source>
        <dbReference type="EMBL" id="BAR61932.1"/>
    </source>
</evidence>
<keyword evidence="1" id="KW-0472">Membrane</keyword>
<name>A0A0E4BWS5_9BRAD</name>
<organism evidence="2 3">
    <name type="scientific">Bradyrhizobium diazoefficiens</name>
    <dbReference type="NCBI Taxonomy" id="1355477"/>
    <lineage>
        <taxon>Bacteria</taxon>
        <taxon>Pseudomonadati</taxon>
        <taxon>Pseudomonadota</taxon>
        <taxon>Alphaproteobacteria</taxon>
        <taxon>Hyphomicrobiales</taxon>
        <taxon>Nitrobacteraceae</taxon>
        <taxon>Bradyrhizobium</taxon>
    </lineage>
</organism>
<evidence type="ECO:0000313" key="3">
    <source>
        <dbReference type="Proteomes" id="UP000063308"/>
    </source>
</evidence>
<gene>
    <name evidence="2" type="ORF">NK6_8785</name>
</gene>
<keyword evidence="1" id="KW-0812">Transmembrane</keyword>
<dbReference type="Proteomes" id="UP000063308">
    <property type="component" value="Chromosome"/>
</dbReference>
<dbReference type="EMBL" id="AP014685">
    <property type="protein sequence ID" value="BAR61932.1"/>
    <property type="molecule type" value="Genomic_DNA"/>
</dbReference>
<feature type="transmembrane region" description="Helical" evidence="1">
    <location>
        <begin position="12"/>
        <end position="32"/>
    </location>
</feature>